<dbReference type="SUPFAM" id="SSF69572">
    <property type="entry name" value="Activating enzymes of the ubiquitin-like proteins"/>
    <property type="match status" value="1"/>
</dbReference>
<comment type="function">
    <text evidence="6">Catalyzes the adenylation by ATP of the carboxyl group of the C-terminal glycine of sulfur carrier protein MoaD.</text>
</comment>
<evidence type="ECO:0000256" key="2">
    <source>
        <dbReference type="ARBA" id="ARBA00022679"/>
    </source>
</evidence>
<evidence type="ECO:0000256" key="10">
    <source>
        <dbReference type="ARBA" id="ARBA00075110"/>
    </source>
</evidence>
<dbReference type="PANTHER" id="PTHR10953">
    <property type="entry name" value="UBIQUITIN-ACTIVATING ENZYME E1"/>
    <property type="match status" value="1"/>
</dbReference>
<dbReference type="FunFam" id="3.40.50.720:FF:000033">
    <property type="entry name" value="Adenylyltransferase and sulfurtransferase MOCS3"/>
    <property type="match status" value="1"/>
</dbReference>
<dbReference type="Gene3D" id="3.40.250.10">
    <property type="entry name" value="Rhodanese-like domain"/>
    <property type="match status" value="1"/>
</dbReference>
<dbReference type="CDD" id="cd00158">
    <property type="entry name" value="RHOD"/>
    <property type="match status" value="1"/>
</dbReference>
<reference evidence="14 15" key="1">
    <citation type="submission" date="2018-06" db="EMBL/GenBank/DDBJ databases">
        <title>Genomic Encyclopedia of Archaeal and Bacterial Type Strains, Phase II (KMG-II): from individual species to whole genera.</title>
        <authorList>
            <person name="Goeker M."/>
        </authorList>
    </citation>
    <scope>NUCLEOTIDE SEQUENCE [LARGE SCALE GENOMIC DNA]</scope>
    <source>
        <strain evidence="14 15">DSM 23241</strain>
    </source>
</reference>
<dbReference type="Gene3D" id="3.40.50.720">
    <property type="entry name" value="NAD(P)-binding Rossmann-like Domain"/>
    <property type="match status" value="1"/>
</dbReference>
<evidence type="ECO:0000256" key="7">
    <source>
        <dbReference type="ARBA" id="ARBA00063809"/>
    </source>
</evidence>
<evidence type="ECO:0000256" key="5">
    <source>
        <dbReference type="ARBA" id="ARBA00052218"/>
    </source>
</evidence>
<evidence type="ECO:0000256" key="12">
    <source>
        <dbReference type="ARBA" id="ARBA00078531"/>
    </source>
</evidence>
<dbReference type="EC" id="2.7.7.80" evidence="8"/>
<evidence type="ECO:0000256" key="9">
    <source>
        <dbReference type="ARBA" id="ARBA00073635"/>
    </source>
</evidence>
<dbReference type="GO" id="GO:0005829">
    <property type="term" value="C:cytosol"/>
    <property type="evidence" value="ECO:0007669"/>
    <property type="project" value="TreeGrafter"/>
</dbReference>
<dbReference type="GO" id="GO:0008641">
    <property type="term" value="F:ubiquitin-like modifier activating enzyme activity"/>
    <property type="evidence" value="ECO:0007669"/>
    <property type="project" value="InterPro"/>
</dbReference>
<accession>A0A2W7TA80</accession>
<evidence type="ECO:0000256" key="1">
    <source>
        <dbReference type="ARBA" id="ARBA00009919"/>
    </source>
</evidence>
<evidence type="ECO:0000313" key="15">
    <source>
        <dbReference type="Proteomes" id="UP000249720"/>
    </source>
</evidence>
<evidence type="ECO:0000256" key="4">
    <source>
        <dbReference type="ARBA" id="ARBA00022840"/>
    </source>
</evidence>
<evidence type="ECO:0000259" key="13">
    <source>
        <dbReference type="PROSITE" id="PS50206"/>
    </source>
</evidence>
<dbReference type="InterPro" id="IPR000594">
    <property type="entry name" value="ThiF_NAD_FAD-bd"/>
</dbReference>
<evidence type="ECO:0000256" key="6">
    <source>
        <dbReference type="ARBA" id="ARBA00055169"/>
    </source>
</evidence>
<dbReference type="InterPro" id="IPR035985">
    <property type="entry name" value="Ubiquitin-activating_enz"/>
</dbReference>
<dbReference type="AlphaFoldDB" id="A0A2W7TA80"/>
<keyword evidence="14" id="KW-0548">Nucleotidyltransferase</keyword>
<keyword evidence="4" id="KW-0067">ATP-binding</keyword>
<dbReference type="RefSeq" id="WP_111297128.1">
    <property type="nucleotide sequence ID" value="NZ_QKZV01000011.1"/>
</dbReference>
<proteinExistence type="inferred from homology"/>
<dbReference type="InterPro" id="IPR001763">
    <property type="entry name" value="Rhodanese-like_dom"/>
</dbReference>
<dbReference type="GO" id="GO:0005524">
    <property type="term" value="F:ATP binding"/>
    <property type="evidence" value="ECO:0007669"/>
    <property type="project" value="UniProtKB-KW"/>
</dbReference>
<dbReference type="InterPro" id="IPR045886">
    <property type="entry name" value="ThiF/MoeB/HesA"/>
</dbReference>
<comment type="catalytic activity">
    <reaction evidence="5">
        <text>[molybdopterin-synthase sulfur-carrier protein]-C-terminal Gly-Gly + ATP + H(+) = [molybdopterin-synthase sulfur-carrier protein]-C-terminal Gly-Gly-AMP + diphosphate</text>
        <dbReference type="Rhea" id="RHEA:43616"/>
        <dbReference type="Rhea" id="RHEA-COMP:12159"/>
        <dbReference type="Rhea" id="RHEA-COMP:12202"/>
        <dbReference type="ChEBI" id="CHEBI:15378"/>
        <dbReference type="ChEBI" id="CHEBI:30616"/>
        <dbReference type="ChEBI" id="CHEBI:33019"/>
        <dbReference type="ChEBI" id="CHEBI:90618"/>
        <dbReference type="ChEBI" id="CHEBI:90778"/>
        <dbReference type="EC" id="2.7.7.80"/>
    </reaction>
</comment>
<keyword evidence="15" id="KW-1185">Reference proteome</keyword>
<dbReference type="GO" id="GO:0008146">
    <property type="term" value="F:sulfotransferase activity"/>
    <property type="evidence" value="ECO:0007669"/>
    <property type="project" value="TreeGrafter"/>
</dbReference>
<dbReference type="PROSITE" id="PS50206">
    <property type="entry name" value="RHODANESE_3"/>
    <property type="match status" value="1"/>
</dbReference>
<comment type="caution">
    <text evidence="14">The sequence shown here is derived from an EMBL/GenBank/DDBJ whole genome shotgun (WGS) entry which is preliminary data.</text>
</comment>
<keyword evidence="3" id="KW-0547">Nucleotide-binding</keyword>
<dbReference type="GO" id="GO:0004792">
    <property type="term" value="F:thiosulfate-cyanide sulfurtransferase activity"/>
    <property type="evidence" value="ECO:0007669"/>
    <property type="project" value="TreeGrafter"/>
</dbReference>
<organism evidence="14 15">
    <name type="scientific">Hydrotalea sandarakina</name>
    <dbReference type="NCBI Taxonomy" id="1004304"/>
    <lineage>
        <taxon>Bacteria</taxon>
        <taxon>Pseudomonadati</taxon>
        <taxon>Bacteroidota</taxon>
        <taxon>Chitinophagia</taxon>
        <taxon>Chitinophagales</taxon>
        <taxon>Chitinophagaceae</taxon>
        <taxon>Hydrotalea</taxon>
    </lineage>
</organism>
<sequence length="366" mass="40756">MLKSINERYSRQIILPGFGEAAQQKLQQAKVCIVGMGALGCPALQYLTAAGVVNMGIIDGDVVQLHNLHRQPLFFSNEVGALKVMVAKQKMQQLNPLVNITDYPFHIHPKNALQILSEYDIVIDATDNFPTKYLLNDACAILQKPLVYGAVSQYEGQVSIFNNNLNGGKNIQYRDVFPDPAATANIQSCEQAGVLGVLPGIIGTLQATEVIKFITGMGQLLDGRLLTYRSLETQFYEIELTKNANTVNINVTEFQQTDYQHICNAASTEESLSVDQFKQMLQQQLLFVVDVREMGELPHVNFVDHQIPYSQIIQAKNNLHIPVTNKNICIICQQGIRSRNAATIFQSKTLQKIFHLQGGLNAYFNS</sequence>
<evidence type="ECO:0000256" key="3">
    <source>
        <dbReference type="ARBA" id="ARBA00022741"/>
    </source>
</evidence>
<dbReference type="CDD" id="cd00757">
    <property type="entry name" value="ThiF_MoeB_HesA_family"/>
    <property type="match status" value="1"/>
</dbReference>
<dbReference type="EMBL" id="QKZV01000011">
    <property type="protein sequence ID" value="PZX60072.1"/>
    <property type="molecule type" value="Genomic_DNA"/>
</dbReference>
<protein>
    <recommendedName>
        <fullName evidence="9">Molybdopterin-synthase adenylyltransferase</fullName>
        <ecNumber evidence="8">2.7.7.80</ecNumber>
    </recommendedName>
    <alternativeName>
        <fullName evidence="12">MoaD protein adenylase</fullName>
    </alternativeName>
    <alternativeName>
        <fullName evidence="10">Molybdopterin-converting factor subunit 1 adenylase</fullName>
    </alternativeName>
    <alternativeName>
        <fullName evidence="11">Sulfur carrier protein MoaD adenylyltransferase</fullName>
    </alternativeName>
</protein>
<comment type="subunit">
    <text evidence="7">Homodimer. Forms a stable heterotetrameric complex of 2 MoeB and 2 MoaD during adenylation of MoaD.</text>
</comment>
<dbReference type="Pfam" id="PF00581">
    <property type="entry name" value="Rhodanese"/>
    <property type="match status" value="1"/>
</dbReference>
<feature type="domain" description="Rhodanese" evidence="13">
    <location>
        <begin position="307"/>
        <end position="365"/>
    </location>
</feature>
<dbReference type="GO" id="GO:0061605">
    <property type="term" value="F:molybdopterin-synthase adenylyltransferase activity"/>
    <property type="evidence" value="ECO:0007669"/>
    <property type="project" value="UniProtKB-EC"/>
</dbReference>
<evidence type="ECO:0000256" key="8">
    <source>
        <dbReference type="ARBA" id="ARBA00066884"/>
    </source>
</evidence>
<dbReference type="PANTHER" id="PTHR10953:SF102">
    <property type="entry name" value="ADENYLYLTRANSFERASE AND SULFURTRANSFERASE MOCS3"/>
    <property type="match status" value="1"/>
</dbReference>
<evidence type="ECO:0000256" key="11">
    <source>
        <dbReference type="ARBA" id="ARBA00075328"/>
    </source>
</evidence>
<keyword evidence="2 14" id="KW-0808">Transferase</keyword>
<dbReference type="Proteomes" id="UP000249720">
    <property type="component" value="Unassembled WGS sequence"/>
</dbReference>
<gene>
    <name evidence="14" type="ORF">LX80_02639</name>
</gene>
<dbReference type="InterPro" id="IPR036873">
    <property type="entry name" value="Rhodanese-like_dom_sf"/>
</dbReference>
<dbReference type="Pfam" id="PF00899">
    <property type="entry name" value="ThiF"/>
    <property type="match status" value="1"/>
</dbReference>
<dbReference type="OrthoDB" id="9804286at2"/>
<name>A0A2W7TA80_9BACT</name>
<evidence type="ECO:0000313" key="14">
    <source>
        <dbReference type="EMBL" id="PZX60072.1"/>
    </source>
</evidence>
<comment type="similarity">
    <text evidence="1">Belongs to the HesA/MoeB/ThiF family.</text>
</comment>